<dbReference type="PANTHER" id="PTHR48109:SF4">
    <property type="entry name" value="DIHYDROOROTATE DEHYDROGENASE (QUINONE), MITOCHONDRIAL"/>
    <property type="match status" value="1"/>
</dbReference>
<dbReference type="PROSITE" id="PS00912">
    <property type="entry name" value="DHODEHASE_2"/>
    <property type="match status" value="1"/>
</dbReference>
<keyword evidence="5 11" id="KW-0285">Flavoprotein</keyword>
<evidence type="ECO:0000256" key="7">
    <source>
        <dbReference type="ARBA" id="ARBA00022975"/>
    </source>
</evidence>
<keyword evidence="9 11" id="KW-0472">Membrane</keyword>
<feature type="binding site" evidence="11">
    <location>
        <position position="65"/>
    </location>
    <ligand>
        <name>substrate</name>
    </ligand>
</feature>
<evidence type="ECO:0000256" key="3">
    <source>
        <dbReference type="ARBA" id="ARBA00005161"/>
    </source>
</evidence>
<dbReference type="GO" id="GO:0044205">
    <property type="term" value="P:'de novo' UMP biosynthetic process"/>
    <property type="evidence" value="ECO:0007669"/>
    <property type="project" value="UniProtKB-UniRule"/>
</dbReference>
<dbReference type="NCBIfam" id="NF003646">
    <property type="entry name" value="PRK05286.1-4"/>
    <property type="match status" value="1"/>
</dbReference>
<sequence>MLYKAVRPLLFACDAEVSHEVTLWTLKKLGQFGFFNHAKPLSQHPVTCFNLTFANPLGLAAGLDKNADCIPAWSAMGFGFVEVGTVTPKPQLGNPKPRLFRLANHSAIINRMGFNNKGVDYLVSRLQQMQATCPIGVNIGKNKDTELNNAWQDYVTCYQKVYPFADYVTVNISSPNTPELRKLQQGDLLKSILVPLKHEQRLLAEKYHKAVPILVKIAPDLTDDELFTLLDDLLALQIEGIIASNTTIERPAYLKSPQRDEVGGLSGEPLFERSTRMIQTIYQRVGESLPIVAAGGIMSSKQANAKLAAGAKLIQIYSGLIYQGPGLVKEIISQLPTN</sequence>
<keyword evidence="7 11" id="KW-0665">Pyrimidine biosynthesis</keyword>
<feature type="binding site" evidence="11">
    <location>
        <position position="244"/>
    </location>
    <ligand>
        <name>FMN</name>
        <dbReference type="ChEBI" id="CHEBI:58210"/>
    </ligand>
</feature>
<keyword evidence="8 11" id="KW-0560">Oxidoreductase</keyword>
<dbReference type="SUPFAM" id="SSF51395">
    <property type="entry name" value="FMN-linked oxidoreductases"/>
    <property type="match status" value="1"/>
</dbReference>
<feature type="binding site" evidence="11">
    <location>
        <position position="85"/>
    </location>
    <ligand>
        <name>FMN</name>
        <dbReference type="ChEBI" id="CHEBI:58210"/>
    </ligand>
</feature>
<feature type="domain" description="Dihydroorotate dehydrogenase catalytic" evidence="12">
    <location>
        <begin position="46"/>
        <end position="336"/>
    </location>
</feature>
<organism evidence="13">
    <name type="scientific">Candidatus Berkiella aquae</name>
    <dbReference type="NCBI Taxonomy" id="295108"/>
    <lineage>
        <taxon>Bacteria</taxon>
        <taxon>Pseudomonadati</taxon>
        <taxon>Pseudomonadota</taxon>
        <taxon>Gammaproteobacteria</taxon>
        <taxon>Candidatus Berkiellales</taxon>
        <taxon>Candidatus Berkiellaceae</taxon>
        <taxon>Candidatus Berkiella</taxon>
    </lineage>
</organism>
<dbReference type="InterPro" id="IPR005719">
    <property type="entry name" value="Dihydroorotate_DH_2"/>
</dbReference>
<dbReference type="CDD" id="cd04738">
    <property type="entry name" value="DHOD_2_like"/>
    <property type="match status" value="1"/>
</dbReference>
<dbReference type="HAMAP" id="MF_00225">
    <property type="entry name" value="DHO_dh_type2"/>
    <property type="match status" value="1"/>
</dbReference>
<feature type="binding site" evidence="11">
    <location>
        <position position="267"/>
    </location>
    <ligand>
        <name>FMN</name>
        <dbReference type="ChEBI" id="CHEBI:58210"/>
    </ligand>
</feature>
<reference evidence="14" key="3">
    <citation type="submission" date="2021-06" db="EMBL/GenBank/DDBJ databases">
        <title>Genomic Description and Analysis of Intracellular Bacteria, Candidatus Berkiella cookevillensis and Candidatus Berkiella aquae.</title>
        <authorList>
            <person name="Kidane D.T."/>
            <person name="Mehari Y.T."/>
            <person name="Rice F.C."/>
            <person name="Arivett B.A."/>
            <person name="Farone A.L."/>
            <person name="Berk S.G."/>
            <person name="Farone M.B."/>
        </authorList>
    </citation>
    <scope>NUCLEOTIDE SEQUENCE</scope>
    <source>
        <strain evidence="14">HT99</strain>
    </source>
</reference>
<dbReference type="Proteomes" id="UP000051497">
    <property type="component" value="Unassembled WGS sequence"/>
</dbReference>
<reference evidence="14" key="2">
    <citation type="journal article" date="2016" name="Genome Announc.">
        <title>Draft Genome Sequences of Two Novel Amoeba-Resistant Intranuclear Bacteria, 'Candidatus Berkiella cookevillensis' and 'Candidatus Berkiella aquae'.</title>
        <authorList>
            <person name="Mehari Y.T."/>
            <person name="Arivett B.A."/>
            <person name="Farone A.L."/>
            <person name="Gunderson J.H."/>
            <person name="Farone M.B."/>
        </authorList>
    </citation>
    <scope>NUCLEOTIDE SEQUENCE</scope>
    <source>
        <strain evidence="14">HT99</strain>
    </source>
</reference>
<dbReference type="PROSITE" id="PS00911">
    <property type="entry name" value="DHODEHASE_1"/>
    <property type="match status" value="1"/>
</dbReference>
<dbReference type="NCBIfam" id="NF003652">
    <property type="entry name" value="PRK05286.2-5"/>
    <property type="match status" value="1"/>
</dbReference>
<dbReference type="GO" id="GO:0005737">
    <property type="term" value="C:cytoplasm"/>
    <property type="evidence" value="ECO:0007669"/>
    <property type="project" value="InterPro"/>
</dbReference>
<dbReference type="PANTHER" id="PTHR48109">
    <property type="entry name" value="DIHYDROOROTATE DEHYDROGENASE (QUINONE), MITOCHONDRIAL-RELATED"/>
    <property type="match status" value="1"/>
</dbReference>
<comment type="subcellular location">
    <subcellularLocation>
        <location evidence="11">Cell membrane</location>
        <topology evidence="11">Peripheral membrane protein</topology>
    </subcellularLocation>
    <subcellularLocation>
        <location evidence="2">Membrane</location>
    </subcellularLocation>
</comment>
<comment type="similarity">
    <text evidence="4 11">Belongs to the dihydroorotate dehydrogenase family. Type 2 subfamily.</text>
</comment>
<evidence type="ECO:0000313" key="15">
    <source>
        <dbReference type="Proteomes" id="UP000051497"/>
    </source>
</evidence>
<protein>
    <recommendedName>
        <fullName evidence="11">Dihydroorotate dehydrogenase (quinone)</fullName>
        <ecNumber evidence="11">1.3.5.2</ecNumber>
    </recommendedName>
    <alternativeName>
        <fullName evidence="11">DHOdehase</fullName>
        <shortName evidence="11">DHOD</shortName>
        <shortName evidence="11">DHODase</shortName>
    </alternativeName>
    <alternativeName>
        <fullName evidence="11">Dihydroorotate oxidase</fullName>
    </alternativeName>
</protein>
<dbReference type="PIRSF" id="PIRSF000164">
    <property type="entry name" value="DHO_oxidase"/>
    <property type="match status" value="1"/>
</dbReference>
<feature type="binding site" evidence="11">
    <location>
        <position position="171"/>
    </location>
    <ligand>
        <name>FMN</name>
        <dbReference type="ChEBI" id="CHEBI:58210"/>
    </ligand>
</feature>
<evidence type="ECO:0000256" key="2">
    <source>
        <dbReference type="ARBA" id="ARBA00004370"/>
    </source>
</evidence>
<dbReference type="NCBIfam" id="NF003644">
    <property type="entry name" value="PRK05286.1-1"/>
    <property type="match status" value="1"/>
</dbReference>
<evidence type="ECO:0000256" key="9">
    <source>
        <dbReference type="ARBA" id="ARBA00023136"/>
    </source>
</evidence>
<feature type="binding site" evidence="11">
    <location>
        <position position="176"/>
    </location>
    <ligand>
        <name>substrate</name>
    </ligand>
</feature>
<feature type="binding site" evidence="11">
    <location>
        <position position="296"/>
    </location>
    <ligand>
        <name>FMN</name>
        <dbReference type="ChEBI" id="CHEBI:58210"/>
    </ligand>
</feature>
<dbReference type="InterPro" id="IPR001295">
    <property type="entry name" value="Dihydroorotate_DH_CS"/>
</dbReference>
<keyword evidence="6 11" id="KW-0288">FMN</keyword>
<dbReference type="GO" id="GO:0106430">
    <property type="term" value="F:dihydroorotate dehydrogenase (quinone) activity"/>
    <property type="evidence" value="ECO:0007669"/>
    <property type="project" value="UniProtKB-EC"/>
</dbReference>
<feature type="binding site" evidence="11">
    <location>
        <begin position="110"/>
        <end position="114"/>
    </location>
    <ligand>
        <name>substrate</name>
    </ligand>
</feature>
<evidence type="ECO:0000256" key="1">
    <source>
        <dbReference type="ARBA" id="ARBA00003125"/>
    </source>
</evidence>
<keyword evidence="11" id="KW-1003">Cell membrane</keyword>
<comment type="function">
    <text evidence="1 11">Catalyzes the conversion of dihydroorotate to orotate with quinone as electron acceptor.</text>
</comment>
<evidence type="ECO:0000259" key="12">
    <source>
        <dbReference type="Pfam" id="PF01180"/>
    </source>
</evidence>
<dbReference type="InterPro" id="IPR012135">
    <property type="entry name" value="Dihydroorotate_DH_1_2"/>
</dbReference>
<dbReference type="Pfam" id="PF01180">
    <property type="entry name" value="DHO_dh"/>
    <property type="match status" value="1"/>
</dbReference>
<dbReference type="EMBL" id="LKAJ02000001">
    <property type="protein sequence ID" value="MCS5711849.1"/>
    <property type="molecule type" value="Genomic_DNA"/>
</dbReference>
<dbReference type="OrthoDB" id="9802377at2"/>
<evidence type="ECO:0000256" key="11">
    <source>
        <dbReference type="HAMAP-Rule" id="MF_00225"/>
    </source>
</evidence>
<comment type="cofactor">
    <cofactor evidence="11">
        <name>FMN</name>
        <dbReference type="ChEBI" id="CHEBI:58210"/>
    </cofactor>
    <text evidence="11">Binds 1 FMN per subunit.</text>
</comment>
<dbReference type="Gene3D" id="3.20.20.70">
    <property type="entry name" value="Aldolase class I"/>
    <property type="match status" value="1"/>
</dbReference>
<dbReference type="PATRIC" id="fig|1590043.3.peg.333"/>
<dbReference type="InterPro" id="IPR050074">
    <property type="entry name" value="DHO_dehydrogenase"/>
</dbReference>
<feature type="binding site" evidence="11">
    <location>
        <begin position="245"/>
        <end position="246"/>
    </location>
    <ligand>
        <name>substrate</name>
    </ligand>
</feature>
<dbReference type="STRING" id="295108.HT99x_00331"/>
<dbReference type="InterPro" id="IPR005720">
    <property type="entry name" value="Dihydroorotate_DH_cat"/>
</dbReference>
<dbReference type="EC" id="1.3.5.2" evidence="11"/>
<evidence type="ECO:0000256" key="8">
    <source>
        <dbReference type="ARBA" id="ARBA00023002"/>
    </source>
</evidence>
<keyword evidence="15" id="KW-1185">Reference proteome</keyword>
<comment type="caution">
    <text evidence="13">The sequence shown here is derived from an EMBL/GenBank/DDBJ whole genome shotgun (WGS) entry which is preliminary data.</text>
</comment>
<evidence type="ECO:0000256" key="10">
    <source>
        <dbReference type="ARBA" id="ARBA00048639"/>
    </source>
</evidence>
<dbReference type="GO" id="GO:0005886">
    <property type="term" value="C:plasma membrane"/>
    <property type="evidence" value="ECO:0007669"/>
    <property type="project" value="UniProtKB-SubCell"/>
</dbReference>
<evidence type="ECO:0000313" key="13">
    <source>
        <dbReference type="EMBL" id="KRG22790.1"/>
    </source>
</evidence>
<evidence type="ECO:0000313" key="14">
    <source>
        <dbReference type="EMBL" id="MCS5711849.1"/>
    </source>
</evidence>
<reference evidence="13" key="1">
    <citation type="submission" date="2015-09" db="EMBL/GenBank/DDBJ databases">
        <title>Draft Genome Sequences of Two Novel Amoeba-resistant Intranuclear Bacteria, Candidatus Berkiella cookevillensis and Candidatus Berkiella aquae.</title>
        <authorList>
            <person name="Mehari Y.T."/>
            <person name="Arivett B.A."/>
            <person name="Farone A.L."/>
            <person name="Gunderson J.H."/>
            <person name="Farone M.B."/>
        </authorList>
    </citation>
    <scope>NUCLEOTIDE SEQUENCE [LARGE SCALE GENOMIC DNA]</scope>
    <source>
        <strain evidence="13">HT99</strain>
    </source>
</reference>
<comment type="catalytic activity">
    <reaction evidence="10 11">
        <text>(S)-dihydroorotate + a quinone = orotate + a quinol</text>
        <dbReference type="Rhea" id="RHEA:30187"/>
        <dbReference type="ChEBI" id="CHEBI:24646"/>
        <dbReference type="ChEBI" id="CHEBI:30839"/>
        <dbReference type="ChEBI" id="CHEBI:30864"/>
        <dbReference type="ChEBI" id="CHEBI:132124"/>
        <dbReference type="EC" id="1.3.5.2"/>
    </reaction>
</comment>
<accession>A0A0Q9YPP4</accession>
<feature type="binding site" evidence="11">
    <location>
        <position position="138"/>
    </location>
    <ligand>
        <name>FMN</name>
        <dbReference type="ChEBI" id="CHEBI:58210"/>
    </ligand>
</feature>
<dbReference type="RefSeq" id="WP_075064969.1">
    <property type="nucleotide sequence ID" value="NZ_LKAJ02000001.1"/>
</dbReference>
<feature type="binding site" evidence="11">
    <location>
        <position position="171"/>
    </location>
    <ligand>
        <name>substrate</name>
    </ligand>
</feature>
<feature type="binding site" evidence="11">
    <location>
        <position position="216"/>
    </location>
    <ligand>
        <name>FMN</name>
        <dbReference type="ChEBI" id="CHEBI:58210"/>
    </ligand>
</feature>
<evidence type="ECO:0000256" key="4">
    <source>
        <dbReference type="ARBA" id="ARBA00005359"/>
    </source>
</evidence>
<dbReference type="EMBL" id="LKAJ01000001">
    <property type="protein sequence ID" value="KRG22790.1"/>
    <property type="molecule type" value="Genomic_DNA"/>
</dbReference>
<feature type="binding site" evidence="11">
    <location>
        <begin position="61"/>
        <end position="65"/>
    </location>
    <ligand>
        <name>FMN</name>
        <dbReference type="ChEBI" id="CHEBI:58210"/>
    </ligand>
</feature>
<evidence type="ECO:0000256" key="5">
    <source>
        <dbReference type="ARBA" id="ARBA00022630"/>
    </source>
</evidence>
<proteinExistence type="inferred from homology"/>
<comment type="subunit">
    <text evidence="11">Monomer.</text>
</comment>
<dbReference type="NCBIfam" id="NF003645">
    <property type="entry name" value="PRK05286.1-2"/>
    <property type="match status" value="1"/>
</dbReference>
<dbReference type="GO" id="GO:0006207">
    <property type="term" value="P:'de novo' pyrimidine nucleobase biosynthetic process"/>
    <property type="evidence" value="ECO:0007669"/>
    <property type="project" value="UniProtKB-UniRule"/>
</dbReference>
<gene>
    <name evidence="11 13" type="primary">pyrD</name>
    <name evidence="13" type="ORF">HT99x_00331</name>
    <name evidence="14" type="ORF">HT99x_010435</name>
</gene>
<dbReference type="AlphaFoldDB" id="A0A0Q9YPP4"/>
<feature type="binding site" evidence="11">
    <location>
        <begin position="317"/>
        <end position="318"/>
    </location>
    <ligand>
        <name>FMN</name>
        <dbReference type="ChEBI" id="CHEBI:58210"/>
    </ligand>
</feature>
<comment type="pathway">
    <text evidence="3 11">Pyrimidine metabolism; UMP biosynthesis via de novo pathway; orotate from (S)-dihydroorotate (quinone route): step 1/1.</text>
</comment>
<dbReference type="UniPathway" id="UPA00070">
    <property type="reaction ID" value="UER00946"/>
</dbReference>
<feature type="active site" description="Nucleophile" evidence="11">
    <location>
        <position position="174"/>
    </location>
</feature>
<name>A0A0Q9YPP4_9GAMM</name>
<dbReference type="InterPro" id="IPR013785">
    <property type="entry name" value="Aldolase_TIM"/>
</dbReference>
<dbReference type="NCBIfam" id="TIGR01036">
    <property type="entry name" value="pyrD_sub2"/>
    <property type="match status" value="1"/>
</dbReference>
<evidence type="ECO:0000256" key="6">
    <source>
        <dbReference type="ARBA" id="ARBA00022643"/>
    </source>
</evidence>